<sequence length="43" mass="4768">MGSDNTLEQEFNDLLQSNVSLASIALILLSKRRGQRFGSIMLT</sequence>
<name>B6G860_9ACTN</name>
<dbReference type="EMBL" id="ABXJ01000013">
    <property type="protein sequence ID" value="EEA91573.1"/>
    <property type="molecule type" value="Genomic_DNA"/>
</dbReference>
<dbReference type="STRING" id="445975.COLSTE_00250"/>
<dbReference type="Proteomes" id="UP000003560">
    <property type="component" value="Unassembled WGS sequence"/>
</dbReference>
<comment type="caution">
    <text evidence="1">The sequence shown here is derived from an EMBL/GenBank/DDBJ whole genome shotgun (WGS) entry which is preliminary data.</text>
</comment>
<evidence type="ECO:0000313" key="2">
    <source>
        <dbReference type="Proteomes" id="UP000003560"/>
    </source>
</evidence>
<proteinExistence type="predicted"/>
<dbReference type="HOGENOM" id="CLU_3232225_0_0_11"/>
<dbReference type="AlphaFoldDB" id="B6G860"/>
<accession>B6G860</accession>
<reference evidence="1 2" key="1">
    <citation type="submission" date="2008-10" db="EMBL/GenBank/DDBJ databases">
        <title>Draft genome sequence of Collinsella stercoris (DSM 13279).</title>
        <authorList>
            <person name="Sudarsanam P."/>
            <person name="Ley R."/>
            <person name="Guruge J."/>
            <person name="Turnbaugh P.J."/>
            <person name="Mahowald M."/>
            <person name="Liep D."/>
            <person name="Gordon J."/>
        </authorList>
    </citation>
    <scope>NUCLEOTIDE SEQUENCE [LARGE SCALE GENOMIC DNA]</scope>
    <source>
        <strain evidence="1 2">DSM 13279</strain>
    </source>
</reference>
<gene>
    <name evidence="1" type="ORF">COLSTE_00250</name>
</gene>
<organism evidence="1 2">
    <name type="scientific">Collinsella stercoris DSM 13279</name>
    <dbReference type="NCBI Taxonomy" id="445975"/>
    <lineage>
        <taxon>Bacteria</taxon>
        <taxon>Bacillati</taxon>
        <taxon>Actinomycetota</taxon>
        <taxon>Coriobacteriia</taxon>
        <taxon>Coriobacteriales</taxon>
        <taxon>Coriobacteriaceae</taxon>
        <taxon>Collinsella</taxon>
    </lineage>
</organism>
<protein>
    <submittedName>
        <fullName evidence="1">Uncharacterized protein</fullName>
    </submittedName>
</protein>
<keyword evidence="2" id="KW-1185">Reference proteome</keyword>
<reference evidence="1 2" key="2">
    <citation type="submission" date="2008-10" db="EMBL/GenBank/DDBJ databases">
        <authorList>
            <person name="Fulton L."/>
            <person name="Clifton S."/>
            <person name="Fulton B."/>
            <person name="Xu J."/>
            <person name="Minx P."/>
            <person name="Pepin K.H."/>
            <person name="Johnson M."/>
            <person name="Thiruvilangam P."/>
            <person name="Bhonagiri V."/>
            <person name="Nash W.E."/>
            <person name="Mardis E.R."/>
            <person name="Wilson R.K."/>
        </authorList>
    </citation>
    <scope>NUCLEOTIDE SEQUENCE [LARGE SCALE GENOMIC DNA]</scope>
    <source>
        <strain evidence="1 2">DSM 13279</strain>
    </source>
</reference>
<evidence type="ECO:0000313" key="1">
    <source>
        <dbReference type="EMBL" id="EEA91573.1"/>
    </source>
</evidence>